<evidence type="ECO:0000256" key="1">
    <source>
        <dbReference type="ARBA" id="ARBA00004127"/>
    </source>
</evidence>
<feature type="transmembrane region" description="Helical" evidence="6">
    <location>
        <begin position="364"/>
        <end position="387"/>
    </location>
</feature>
<accession>A0ABD3LY39</accession>
<dbReference type="Pfam" id="PF07690">
    <property type="entry name" value="MFS_1"/>
    <property type="match status" value="1"/>
</dbReference>
<dbReference type="SUPFAM" id="SSF103473">
    <property type="entry name" value="MFS general substrate transporter"/>
    <property type="match status" value="1"/>
</dbReference>
<feature type="transmembrane region" description="Helical" evidence="6">
    <location>
        <begin position="151"/>
        <end position="170"/>
    </location>
</feature>
<keyword evidence="2" id="KW-0813">Transport</keyword>
<feature type="transmembrane region" description="Helical" evidence="6">
    <location>
        <begin position="394"/>
        <end position="413"/>
    </location>
</feature>
<name>A0ABD3LY39_9STRA</name>
<comment type="subcellular location">
    <subcellularLocation>
        <location evidence="1">Endomembrane system</location>
        <topology evidence="1">Multi-pass membrane protein</topology>
    </subcellularLocation>
</comment>
<evidence type="ECO:0000313" key="7">
    <source>
        <dbReference type="EMBL" id="KAL3756665.1"/>
    </source>
</evidence>
<evidence type="ECO:0000256" key="6">
    <source>
        <dbReference type="SAM" id="Phobius"/>
    </source>
</evidence>
<feature type="transmembrane region" description="Helical" evidence="6">
    <location>
        <begin position="425"/>
        <end position="451"/>
    </location>
</feature>
<keyword evidence="4 6" id="KW-1133">Transmembrane helix</keyword>
<comment type="caution">
    <text evidence="7">The sequence shown here is derived from an EMBL/GenBank/DDBJ whole genome shotgun (WGS) entry which is preliminary data.</text>
</comment>
<organism evidence="7 8">
    <name type="scientific">Discostella pseudostelligera</name>
    <dbReference type="NCBI Taxonomy" id="259834"/>
    <lineage>
        <taxon>Eukaryota</taxon>
        <taxon>Sar</taxon>
        <taxon>Stramenopiles</taxon>
        <taxon>Ochrophyta</taxon>
        <taxon>Bacillariophyta</taxon>
        <taxon>Coscinodiscophyceae</taxon>
        <taxon>Thalassiosirophycidae</taxon>
        <taxon>Stephanodiscales</taxon>
        <taxon>Stephanodiscaceae</taxon>
        <taxon>Discostella</taxon>
    </lineage>
</organism>
<feature type="transmembrane region" description="Helical" evidence="6">
    <location>
        <begin position="501"/>
        <end position="521"/>
    </location>
</feature>
<gene>
    <name evidence="7" type="ORF">ACHAWU_002568</name>
</gene>
<dbReference type="InterPro" id="IPR036259">
    <property type="entry name" value="MFS_trans_sf"/>
</dbReference>
<evidence type="ECO:0000256" key="5">
    <source>
        <dbReference type="ARBA" id="ARBA00023136"/>
    </source>
</evidence>
<evidence type="ECO:0008006" key="9">
    <source>
        <dbReference type="Google" id="ProtNLM"/>
    </source>
</evidence>
<dbReference type="EMBL" id="JALLBG020000299">
    <property type="protein sequence ID" value="KAL3756665.1"/>
    <property type="molecule type" value="Genomic_DNA"/>
</dbReference>
<protein>
    <recommendedName>
        <fullName evidence="9">Major facilitator superfamily (MFS) profile domain-containing protein</fullName>
    </recommendedName>
</protein>
<dbReference type="Proteomes" id="UP001530293">
    <property type="component" value="Unassembled WGS sequence"/>
</dbReference>
<feature type="transmembrane region" description="Helical" evidence="6">
    <location>
        <begin position="248"/>
        <end position="269"/>
    </location>
</feature>
<feature type="transmembrane region" description="Helical" evidence="6">
    <location>
        <begin position="176"/>
        <end position="198"/>
    </location>
</feature>
<evidence type="ECO:0000256" key="2">
    <source>
        <dbReference type="ARBA" id="ARBA00022448"/>
    </source>
</evidence>
<dbReference type="PANTHER" id="PTHR23510">
    <property type="entry name" value="INNER MEMBRANE TRANSPORT PROTEIN YAJR"/>
    <property type="match status" value="1"/>
</dbReference>
<proteinExistence type="predicted"/>
<dbReference type="AlphaFoldDB" id="A0ABD3LY39"/>
<feature type="transmembrane region" description="Helical" evidence="6">
    <location>
        <begin position="314"/>
        <end position="339"/>
    </location>
</feature>
<dbReference type="PANTHER" id="PTHR23510:SF3">
    <property type="entry name" value="MAJOR FACILITATOR SUPERFAMILY DOMAIN-CONTAINING PROTEIN 8"/>
    <property type="match status" value="1"/>
</dbReference>
<evidence type="ECO:0000256" key="3">
    <source>
        <dbReference type="ARBA" id="ARBA00022692"/>
    </source>
</evidence>
<reference evidence="7 8" key="1">
    <citation type="submission" date="2024-10" db="EMBL/GenBank/DDBJ databases">
        <title>Updated reference genomes for cyclostephanoid diatoms.</title>
        <authorList>
            <person name="Roberts W.R."/>
            <person name="Alverson A.J."/>
        </authorList>
    </citation>
    <scope>NUCLEOTIDE SEQUENCE [LARGE SCALE GENOMIC DNA]</scope>
    <source>
        <strain evidence="7 8">AJA232-27</strain>
    </source>
</reference>
<dbReference type="GO" id="GO:0012505">
    <property type="term" value="C:endomembrane system"/>
    <property type="evidence" value="ECO:0007669"/>
    <property type="project" value="UniProtKB-SubCell"/>
</dbReference>
<evidence type="ECO:0000313" key="8">
    <source>
        <dbReference type="Proteomes" id="UP001530293"/>
    </source>
</evidence>
<feature type="transmembrane region" description="Helical" evidence="6">
    <location>
        <begin position="119"/>
        <end position="139"/>
    </location>
</feature>
<feature type="transmembrane region" description="Helical" evidence="6">
    <location>
        <begin position="84"/>
        <end position="107"/>
    </location>
</feature>
<dbReference type="InterPro" id="IPR051068">
    <property type="entry name" value="MFS_Domain-Containing_Protein"/>
</dbReference>
<dbReference type="InterPro" id="IPR011701">
    <property type="entry name" value="MFS"/>
</dbReference>
<keyword evidence="3 6" id="KW-0812">Transmembrane</keyword>
<feature type="transmembrane region" description="Helical" evidence="6">
    <location>
        <begin position="527"/>
        <end position="548"/>
    </location>
</feature>
<keyword evidence="5 6" id="KW-0472">Membrane</keyword>
<keyword evidence="8" id="KW-1185">Reference proteome</keyword>
<evidence type="ECO:0000256" key="4">
    <source>
        <dbReference type="ARBA" id="ARBA00022989"/>
    </source>
</evidence>
<dbReference type="Gene3D" id="1.20.1250.20">
    <property type="entry name" value="MFS general substrate transporter like domains"/>
    <property type="match status" value="1"/>
</dbReference>
<sequence length="556" mass="59621">MISSNGYANDNGHTPVGVVSFPPADSTYAADRTNAAIEDGAYSRMVDDYPSKLPQDHHDHHIAEDALSTTSSTMTAEGLADPSGFSIICCVVLVGDMTRGVTFPIMWPLVQDLGGNSVWLGYAVGAFSFGRVLASPCFGKWVTQKGYATTLITSTSIMLVGCILFAHVYIIGSLWFLIFSQIVLGVGSATLGVTRAYVAEITATRQRTMYMALLTAVQYGAFSVTPIFGALFSYLLTDQSYKLGFFIFNQYSAAAFFMAFLCIITLFVLSTKFEARYRVKPALSATSSAGTGAGSGGVGVIEKKSKRRIDQDELANRVTFFGLTIYNAALLGCMLLNIMTKGSIGAFETMGIHFAQSYFNLDPAVAGTIVSINGAIGVCTLLSMGYIGRVLSDIQMILGGIGIFAAGILSFVPLQSVEMGAENSIVHYVIGITMIYGIGYPIGHTALIGLFSKGTRHTFILCGCHTCVLVTKLSDTSIQYRNYSIYNTVVGRIAQGPLQGWFAAAGSLSRIFFPIMAGYIAHYDDMTTIFIVLFVVLVVANITVALTARTLTVLSQ</sequence>
<feature type="transmembrane region" description="Helical" evidence="6">
    <location>
        <begin position="210"/>
        <end position="236"/>
    </location>
</feature>